<name>A0A6G0WVG0_APHCR</name>
<reference evidence="2 3" key="1">
    <citation type="submission" date="2019-08" db="EMBL/GenBank/DDBJ databases">
        <title>Whole genome of Aphis craccivora.</title>
        <authorList>
            <person name="Voronova N.V."/>
            <person name="Shulinski R.S."/>
            <person name="Bandarenka Y.V."/>
            <person name="Zhorov D.G."/>
            <person name="Warner D."/>
        </authorList>
    </citation>
    <scope>NUCLEOTIDE SEQUENCE [LARGE SCALE GENOMIC DNA]</scope>
    <source>
        <strain evidence="2">180601</strain>
        <tissue evidence="2">Whole Body</tissue>
    </source>
</reference>
<comment type="caution">
    <text evidence="2">The sequence shown here is derived from an EMBL/GenBank/DDBJ whole genome shotgun (WGS) entry which is preliminary data.</text>
</comment>
<accession>A0A6G0WVG0</accession>
<dbReference type="InterPro" id="IPR057456">
    <property type="entry name" value="Znf_C17orf113"/>
</dbReference>
<dbReference type="EMBL" id="VUJU01008398">
    <property type="protein sequence ID" value="KAF0731467.1"/>
    <property type="molecule type" value="Genomic_DNA"/>
</dbReference>
<proteinExistence type="predicted"/>
<dbReference type="OrthoDB" id="6624196at2759"/>
<dbReference type="AlphaFoldDB" id="A0A6G0WVG0"/>
<sequence>MLSTGEPNILNSTIESIVTRCRPNRNRWSHKMRSTVYRQGEVPGTTVATRHVFNFVILYLYLLKIFYYYSTSSFKTYRRKNIRIIYKLYQFYYILTQNSSFLTQNVLKPRSCEKRKRILEHELQKAGNNLKQTKLTTLFKTSTSKVETKTTPANQINLEKSNNSESIECFQNIENLIRSYDDPIKISQPYDHHKMSYYSIDNETKSDDDSDSDNSNSNFTSSKNCTLSTMNANLGLFIALNENETLVVKMDFIKKHPVQLTPDLHNFPFDFSRVYFRSINDGTEHKWLSFDNVSSKIYCSVCMTFGKNRYSVFVKGIDINLKSIYIKINKHEKSNVHNEAVSMYLRLDSGNSVKALIHIQRSKEVQENRLVMLRIIDIILTLAKQDIAFRGHIRKIDTKPRQFSCAYKTFAKYDSILLNHVQKYSLKSESLRKSRNEKANSISKKSGRGSLLTFLSKTTVNKI</sequence>
<evidence type="ECO:0000313" key="3">
    <source>
        <dbReference type="Proteomes" id="UP000478052"/>
    </source>
</evidence>
<gene>
    <name evidence="2" type="ORF">FWK35_00022139</name>
</gene>
<dbReference type="Proteomes" id="UP000478052">
    <property type="component" value="Unassembled WGS sequence"/>
</dbReference>
<keyword evidence="3" id="KW-1185">Reference proteome</keyword>
<organism evidence="2 3">
    <name type="scientific">Aphis craccivora</name>
    <name type="common">Cowpea aphid</name>
    <dbReference type="NCBI Taxonomy" id="307492"/>
    <lineage>
        <taxon>Eukaryota</taxon>
        <taxon>Metazoa</taxon>
        <taxon>Ecdysozoa</taxon>
        <taxon>Arthropoda</taxon>
        <taxon>Hexapoda</taxon>
        <taxon>Insecta</taxon>
        <taxon>Pterygota</taxon>
        <taxon>Neoptera</taxon>
        <taxon>Paraneoptera</taxon>
        <taxon>Hemiptera</taxon>
        <taxon>Sternorrhyncha</taxon>
        <taxon>Aphidomorpha</taxon>
        <taxon>Aphidoidea</taxon>
        <taxon>Aphididae</taxon>
        <taxon>Aphidini</taxon>
        <taxon>Aphis</taxon>
        <taxon>Aphis</taxon>
    </lineage>
</organism>
<dbReference type="Pfam" id="PF25431">
    <property type="entry name" value="zf-C17orf113"/>
    <property type="match status" value="1"/>
</dbReference>
<feature type="domain" description="C17orf113 probable zinc finger" evidence="1">
    <location>
        <begin position="285"/>
        <end position="343"/>
    </location>
</feature>
<evidence type="ECO:0000259" key="1">
    <source>
        <dbReference type="Pfam" id="PF25431"/>
    </source>
</evidence>
<protein>
    <submittedName>
        <fullName evidence="2">Zinc finger MYM-type protein 1-like</fullName>
    </submittedName>
</protein>
<evidence type="ECO:0000313" key="2">
    <source>
        <dbReference type="EMBL" id="KAF0731467.1"/>
    </source>
</evidence>
<feature type="non-terminal residue" evidence="2">
    <location>
        <position position="463"/>
    </location>
</feature>